<accession>A0A4V3DYQ7</accession>
<dbReference type="Proteomes" id="UP000295122">
    <property type="component" value="Unassembled WGS sequence"/>
</dbReference>
<proteinExistence type="predicted"/>
<protein>
    <recommendedName>
        <fullName evidence="5">Translation initiation factor IF-2</fullName>
    </recommendedName>
</protein>
<dbReference type="AlphaFoldDB" id="A0A4V3DYQ7"/>
<keyword evidence="4" id="KW-1185">Reference proteome</keyword>
<evidence type="ECO:0000313" key="4">
    <source>
        <dbReference type="Proteomes" id="UP000295122"/>
    </source>
</evidence>
<evidence type="ECO:0008006" key="5">
    <source>
        <dbReference type="Google" id="ProtNLM"/>
    </source>
</evidence>
<feature type="signal peptide" evidence="2">
    <location>
        <begin position="1"/>
        <end position="26"/>
    </location>
</feature>
<keyword evidence="2" id="KW-0732">Signal</keyword>
<dbReference type="EMBL" id="SNZR01000011">
    <property type="protein sequence ID" value="TDR93569.1"/>
    <property type="molecule type" value="Genomic_DNA"/>
</dbReference>
<evidence type="ECO:0000313" key="3">
    <source>
        <dbReference type="EMBL" id="TDR93569.1"/>
    </source>
</evidence>
<dbReference type="RefSeq" id="WP_133768561.1">
    <property type="nucleotide sequence ID" value="NZ_SNZR01000011.1"/>
</dbReference>
<organism evidence="3 4">
    <name type="scientific">Enterovirga rhinocerotis</name>
    <dbReference type="NCBI Taxonomy" id="1339210"/>
    <lineage>
        <taxon>Bacteria</taxon>
        <taxon>Pseudomonadati</taxon>
        <taxon>Pseudomonadota</taxon>
        <taxon>Alphaproteobacteria</taxon>
        <taxon>Hyphomicrobiales</taxon>
        <taxon>Methylobacteriaceae</taxon>
        <taxon>Enterovirga</taxon>
    </lineage>
</organism>
<feature type="compositionally biased region" description="Low complexity" evidence="1">
    <location>
        <begin position="65"/>
        <end position="75"/>
    </location>
</feature>
<evidence type="ECO:0000256" key="1">
    <source>
        <dbReference type="SAM" id="MobiDB-lite"/>
    </source>
</evidence>
<feature type="compositionally biased region" description="Low complexity" evidence="1">
    <location>
        <begin position="101"/>
        <end position="115"/>
    </location>
</feature>
<comment type="caution">
    <text evidence="3">The sequence shown here is derived from an EMBL/GenBank/DDBJ whole genome shotgun (WGS) entry which is preliminary data.</text>
</comment>
<name>A0A4V3DYQ7_9HYPH</name>
<feature type="chain" id="PRO_5021033344" description="Translation initiation factor IF-2" evidence="2">
    <location>
        <begin position="27"/>
        <end position="115"/>
    </location>
</feature>
<reference evidence="3 4" key="1">
    <citation type="submission" date="2019-03" db="EMBL/GenBank/DDBJ databases">
        <title>Genomic Encyclopedia of Type Strains, Phase IV (KMG-IV): sequencing the most valuable type-strain genomes for metagenomic binning, comparative biology and taxonomic classification.</title>
        <authorList>
            <person name="Goeker M."/>
        </authorList>
    </citation>
    <scope>NUCLEOTIDE SEQUENCE [LARGE SCALE GENOMIC DNA]</scope>
    <source>
        <strain evidence="3 4">DSM 25903</strain>
    </source>
</reference>
<sequence length="115" mass="11757">MVRIPAGGLAAFSALLLGGWIGTAAAQNTAPLSSMPMPPSASDPAPKATKSKARKPARKRSENQGAPAASGSSASFDRPNRYVPEEFDREGRSGPTGGAAPMMSPSGRPGMGMRF</sequence>
<gene>
    <name evidence="3" type="ORF">EV668_0834</name>
</gene>
<feature type="compositionally biased region" description="Basic and acidic residues" evidence="1">
    <location>
        <begin position="78"/>
        <end position="92"/>
    </location>
</feature>
<feature type="region of interest" description="Disordered" evidence="1">
    <location>
        <begin position="29"/>
        <end position="115"/>
    </location>
</feature>
<feature type="compositionally biased region" description="Basic residues" evidence="1">
    <location>
        <begin position="49"/>
        <end position="58"/>
    </location>
</feature>
<evidence type="ECO:0000256" key="2">
    <source>
        <dbReference type="SAM" id="SignalP"/>
    </source>
</evidence>